<dbReference type="AlphaFoldDB" id="A0A9Q0AJM0"/>
<feature type="compositionally biased region" description="Low complexity" evidence="1">
    <location>
        <begin position="188"/>
        <end position="199"/>
    </location>
</feature>
<feature type="compositionally biased region" description="Low complexity" evidence="1">
    <location>
        <begin position="736"/>
        <end position="745"/>
    </location>
</feature>
<protein>
    <submittedName>
        <fullName evidence="2">Uncharacterized protein</fullName>
    </submittedName>
</protein>
<evidence type="ECO:0000313" key="3">
    <source>
        <dbReference type="Proteomes" id="UP000829685"/>
    </source>
</evidence>
<feature type="compositionally biased region" description="Pro residues" evidence="1">
    <location>
        <begin position="174"/>
        <end position="187"/>
    </location>
</feature>
<reference evidence="2" key="1">
    <citation type="submission" date="2021-03" db="EMBL/GenBank/DDBJ databases">
        <title>Revisited historic fungal species revealed as producer of novel bioactive compounds through whole genome sequencing and comparative genomics.</title>
        <authorList>
            <person name="Vignolle G.A."/>
            <person name="Hochenegger N."/>
            <person name="Mach R.L."/>
            <person name="Mach-Aigner A.R."/>
            <person name="Javad Rahimi M."/>
            <person name="Salim K.A."/>
            <person name="Chan C.M."/>
            <person name="Lim L.B.L."/>
            <person name="Cai F."/>
            <person name="Druzhinina I.S."/>
            <person name="U'Ren J.M."/>
            <person name="Derntl C."/>
        </authorList>
    </citation>
    <scope>NUCLEOTIDE SEQUENCE</scope>
    <source>
        <strain evidence="2">TUCIM 5799</strain>
    </source>
</reference>
<name>A0A9Q0AJM0_9PEZI</name>
<feature type="region of interest" description="Disordered" evidence="1">
    <location>
        <begin position="388"/>
        <end position="435"/>
    </location>
</feature>
<sequence length="814" mass="84119">MKFHKPSILAISGAYNVLAQRSTPLLEVQISIEKLVTDIPLFLERRGCPNTDPNAFGGVAGCITLVNPPDPTNIGATTKDVIATGNVLPPGAAFSLVSISKTGDDSDPKTPATTEVTWLSSDIPITTTGTNGQATTTTTPAWVCLGSLCNPECTIPVQKCDRQDGVGIGGFPWPTTPDPSALIPPPSTGSLPSTTSTAGGIVGGGTTGGGDSGSGGESDGNGSGSTPVGGNGGGGGDSGDGNGNTPGGSGGDGDGGSGDGNGNNPGGGGSGGGGGGGGDSGNENDPTKTDAMPSSTLSSAESSTSTSDGCTQTVSCTQKCVISTSAAATPTTSCETDRQKIECTTLDVAECRPITTSTATTTTQSTVAGGMCDAGSCGCWTPPSNILQPTNSPGERLPSITDFPSTDDIQARKSRRAPAPPDSNSILRNEFEDPGPHGSINRQIWYGNALQLIRDYGAGNLIDTRVGALMSSKMWSVKDLAHPFITGGGPSWGCTTVLVFSDRGIWLGHFWEGNHINIQDDAAFDSVALDFIRNGRRGQPSLSEARSQYFGNDPDNGAAARFVHALIFTPNAVNPRSDEVPTWDHTSANPNDPWWFSRINRIKDTIKQIVPEVGENVEPATYAWYGNTVVVDDANSAELGIAVWEYVPGHVHQNDAANQCANTRAIRVHVQGRLYGPWTWPWPVAANTQSNKRGEVGICPSNIGQLLQKQDPNSKSSDSEFYDPDQFLKGSNDEQPSPSSTVVSTKTAPDNSPTSVPSEQPSSTTQSPPKCSHVAFGSGGVVVGSGCSGYPPDATVTYSVARRARRALPATFVA</sequence>
<proteinExistence type="predicted"/>
<organism evidence="2 3">
    <name type="scientific">Neoarthrinium moseri</name>
    <dbReference type="NCBI Taxonomy" id="1658444"/>
    <lineage>
        <taxon>Eukaryota</taxon>
        <taxon>Fungi</taxon>
        <taxon>Dikarya</taxon>
        <taxon>Ascomycota</taxon>
        <taxon>Pezizomycotina</taxon>
        <taxon>Sordariomycetes</taxon>
        <taxon>Xylariomycetidae</taxon>
        <taxon>Amphisphaeriales</taxon>
        <taxon>Apiosporaceae</taxon>
        <taxon>Neoarthrinium</taxon>
    </lineage>
</organism>
<gene>
    <name evidence="2" type="ORF">JX265_011361</name>
</gene>
<dbReference type="EMBL" id="JAFIMR010000041">
    <property type="protein sequence ID" value="KAI1857160.1"/>
    <property type="molecule type" value="Genomic_DNA"/>
</dbReference>
<accession>A0A9Q0AJM0</accession>
<feature type="compositionally biased region" description="Low complexity" evidence="1">
    <location>
        <begin position="294"/>
        <end position="307"/>
    </location>
</feature>
<comment type="caution">
    <text evidence="2">The sequence shown here is derived from an EMBL/GenBank/DDBJ whole genome shotgun (WGS) entry which is preliminary data.</text>
</comment>
<feature type="compositionally biased region" description="Gly residues" evidence="1">
    <location>
        <begin position="200"/>
        <end position="280"/>
    </location>
</feature>
<evidence type="ECO:0000256" key="1">
    <source>
        <dbReference type="SAM" id="MobiDB-lite"/>
    </source>
</evidence>
<feature type="compositionally biased region" description="Polar residues" evidence="1">
    <location>
        <begin position="706"/>
        <end position="716"/>
    </location>
</feature>
<dbReference type="Proteomes" id="UP000829685">
    <property type="component" value="Unassembled WGS sequence"/>
</dbReference>
<feature type="region of interest" description="Disordered" evidence="1">
    <location>
        <begin position="706"/>
        <end position="771"/>
    </location>
</feature>
<evidence type="ECO:0000313" key="2">
    <source>
        <dbReference type="EMBL" id="KAI1857160.1"/>
    </source>
</evidence>
<feature type="compositionally biased region" description="Low complexity" evidence="1">
    <location>
        <begin position="752"/>
        <end position="769"/>
    </location>
</feature>
<feature type="region of interest" description="Disordered" evidence="1">
    <location>
        <begin position="170"/>
        <end position="311"/>
    </location>
</feature>
<keyword evidence="3" id="KW-1185">Reference proteome</keyword>